<dbReference type="Proteomes" id="UP000058925">
    <property type="component" value="Chromosome"/>
</dbReference>
<organism evidence="1 2">
    <name type="scientific">Candidatus Nitrosocosmicus oleophilus</name>
    <dbReference type="NCBI Taxonomy" id="1353260"/>
    <lineage>
        <taxon>Archaea</taxon>
        <taxon>Nitrososphaerota</taxon>
        <taxon>Nitrososphaeria</taxon>
        <taxon>Nitrososphaerales</taxon>
        <taxon>Nitrososphaeraceae</taxon>
        <taxon>Candidatus Nitrosocosmicus</taxon>
    </lineage>
</organism>
<dbReference type="KEGG" id="taa:NMY3_02869"/>
<dbReference type="EMBL" id="CP012850">
    <property type="protein sequence ID" value="ALI37058.1"/>
    <property type="molecule type" value="Genomic_DNA"/>
</dbReference>
<name>A0A654M014_9ARCH</name>
<proteinExistence type="predicted"/>
<gene>
    <name evidence="1" type="ORF">NMY3_02869</name>
</gene>
<reference evidence="2" key="1">
    <citation type="submission" date="2015-10" db="EMBL/GenBank/DDBJ databases">
        <title>Niche specialization of a soil ammonia-oxidizing archaeon, Candidatus Nitrosocosmicus oleophilus.</title>
        <authorList>
            <person name="Jung M.-Y."/>
            <person name="Rhee S.-K."/>
        </authorList>
    </citation>
    <scope>NUCLEOTIDE SEQUENCE [LARGE SCALE GENOMIC DNA]</scope>
    <source>
        <strain evidence="2">MY3</strain>
    </source>
</reference>
<dbReference type="AlphaFoldDB" id="A0A654M014"/>
<evidence type="ECO:0000313" key="1">
    <source>
        <dbReference type="EMBL" id="ALI37058.1"/>
    </source>
</evidence>
<evidence type="ECO:0000313" key="2">
    <source>
        <dbReference type="Proteomes" id="UP000058925"/>
    </source>
</evidence>
<sequence length="62" mass="7125">MTPLSILLRIAMNESILLVQDITYYLTTFGMDVLRSVIILFVVRDPIDTIHSLLLLPKRKPI</sequence>
<keyword evidence="2" id="KW-1185">Reference proteome</keyword>
<accession>A0A654M014</accession>
<protein>
    <submittedName>
        <fullName evidence="1">Uncharacterized protein</fullName>
    </submittedName>
</protein>